<feature type="region of interest" description="Disordered" evidence="1">
    <location>
        <begin position="1"/>
        <end position="23"/>
    </location>
</feature>
<feature type="compositionally biased region" description="Basic and acidic residues" evidence="1">
    <location>
        <begin position="1"/>
        <end position="11"/>
    </location>
</feature>
<evidence type="ECO:0000313" key="2">
    <source>
        <dbReference type="EMBL" id="AVK76073.1"/>
    </source>
</evidence>
<dbReference type="KEGG" id="vg:36842786"/>
<organism evidence="2">
    <name type="scientific">Pandoravirus neocaledonia</name>
    <dbReference type="NCBI Taxonomy" id="2107708"/>
    <lineage>
        <taxon>Viruses</taxon>
        <taxon>Pandoravirus</taxon>
    </lineage>
</organism>
<evidence type="ECO:0000256" key="1">
    <source>
        <dbReference type="SAM" id="MobiDB-lite"/>
    </source>
</evidence>
<dbReference type="RefSeq" id="YP_009482076.1">
    <property type="nucleotide sequence ID" value="NC_037666.1"/>
</dbReference>
<dbReference type="GeneID" id="36842786"/>
<dbReference type="EMBL" id="MG011690">
    <property type="protein sequence ID" value="AVK76073.1"/>
    <property type="molecule type" value="Genomic_DNA"/>
</dbReference>
<reference evidence="2" key="1">
    <citation type="journal article" date="2018" name="Nat. Commun.">
        <title>Diversity and evolution of the emerging Pandoraviridae family.</title>
        <authorList>
            <person name="Legendre M."/>
            <person name="Fabre E."/>
            <person name="Poirot O."/>
            <person name="Jeudy S."/>
            <person name="Lartigue A."/>
            <person name="Alempic J.M."/>
            <person name="Beucher L."/>
            <person name="Philippe N."/>
            <person name="Bertaux L."/>
            <person name="Christo-Foroux E."/>
            <person name="Labadie K."/>
            <person name="Coute Y."/>
            <person name="Abergel C."/>
            <person name="Claverie J.M."/>
        </authorList>
    </citation>
    <scope>NUCLEOTIDE SEQUENCE [LARGE SCALE GENOMIC DNA]</scope>
    <source>
        <strain evidence="2">Neocaledonia</strain>
    </source>
</reference>
<accession>A0A2U7UCB9</accession>
<name>A0A2U7UCB9_9VIRU</name>
<dbReference type="Proteomes" id="UP000249287">
    <property type="component" value="Segment"/>
</dbReference>
<protein>
    <submittedName>
        <fullName evidence="2">Uncharacterized protein</fullName>
    </submittedName>
</protein>
<sequence>MESNKESHTHSADPATRGDQWAGWPSTRPDYALDALRESLRSLGAFEDAACIVPDQAGLMDDFIACGLDNYTSEKLASAMGRHRGEIHQPLGMDTLLGLKAYKFCQEWPGPECHMTFNMHMPCLKRALRRRACTAAVAPDDATP</sequence>
<gene>
    <name evidence="2" type="ORF">pneo_cds_466</name>
</gene>
<proteinExistence type="predicted"/>